<proteinExistence type="predicted"/>
<dbReference type="AlphaFoldDB" id="A0A428TZB3"/>
<sequence>MADQKAPGNEDSESALMDEFIREMVDIGDLLKSLNSTPKQVKDAFVRRINLSLELARQVGVFTGAKFWMDPDTFDIEWEGNAQGWNEAAMKRAREKAEADCELNNPKRAKIDSKEPDDTNTDGTNTDGGENRLLEKGLMDNVLGKVQALSNRADDWDKLKVYLEFVETPTYKVVKRISDELEEKVFSHVNRVLVPESAHKPYTGCWDCVTRAMLLVTGRISSDAFESGDYEFEKILLSCQDRSQEGNLSFRMIGVLLREGIDPDDMEMAMKPWVRKLIGLESVAKQIEVYQLIKDILKGKGDKA</sequence>
<evidence type="ECO:0000313" key="2">
    <source>
        <dbReference type="EMBL" id="RSM07355.1"/>
    </source>
</evidence>
<dbReference type="Proteomes" id="UP000288429">
    <property type="component" value="Unassembled WGS sequence"/>
</dbReference>
<organism evidence="2 3">
    <name type="scientific">Fusarium ambrosium</name>
    <dbReference type="NCBI Taxonomy" id="131363"/>
    <lineage>
        <taxon>Eukaryota</taxon>
        <taxon>Fungi</taxon>
        <taxon>Dikarya</taxon>
        <taxon>Ascomycota</taxon>
        <taxon>Pezizomycotina</taxon>
        <taxon>Sordariomycetes</taxon>
        <taxon>Hypocreomycetidae</taxon>
        <taxon>Hypocreales</taxon>
        <taxon>Nectriaceae</taxon>
        <taxon>Fusarium</taxon>
        <taxon>Fusarium solani species complex</taxon>
    </lineage>
</organism>
<keyword evidence="3" id="KW-1185">Reference proteome</keyword>
<accession>A0A428TZB3</accession>
<feature type="region of interest" description="Disordered" evidence="1">
    <location>
        <begin position="99"/>
        <end position="131"/>
    </location>
</feature>
<gene>
    <name evidence="2" type="ORF">CDV31_008629</name>
</gene>
<protein>
    <submittedName>
        <fullName evidence="2">Uncharacterized protein</fullName>
    </submittedName>
</protein>
<evidence type="ECO:0000256" key="1">
    <source>
        <dbReference type="SAM" id="MobiDB-lite"/>
    </source>
</evidence>
<name>A0A428TZB3_9HYPO</name>
<reference evidence="2 3" key="1">
    <citation type="submission" date="2017-06" db="EMBL/GenBank/DDBJ databases">
        <title>Cmopartive genomic analysis of Ambrosia Fusariam Clade fungi.</title>
        <authorList>
            <person name="Stajich J.E."/>
            <person name="Carrillo J."/>
            <person name="Kijimoto T."/>
            <person name="Eskalen A."/>
            <person name="O'Donnell K."/>
            <person name="Kasson M."/>
        </authorList>
    </citation>
    <scope>NUCLEOTIDE SEQUENCE [LARGE SCALE GENOMIC DNA]</scope>
    <source>
        <strain evidence="2 3">NRRL 20438</strain>
    </source>
</reference>
<comment type="caution">
    <text evidence="2">The sequence shown here is derived from an EMBL/GenBank/DDBJ whole genome shotgun (WGS) entry which is preliminary data.</text>
</comment>
<evidence type="ECO:0000313" key="3">
    <source>
        <dbReference type="Proteomes" id="UP000288429"/>
    </source>
</evidence>
<dbReference type="EMBL" id="NIZV01000115">
    <property type="protein sequence ID" value="RSM07355.1"/>
    <property type="molecule type" value="Genomic_DNA"/>
</dbReference>